<dbReference type="AlphaFoldDB" id="A0A9D4NYA0"/>
<protein>
    <recommendedName>
        <fullName evidence="1">Protein Lines C-terminal domain-containing protein</fullName>
    </recommendedName>
</protein>
<dbReference type="Proteomes" id="UP000828236">
    <property type="component" value="Unassembled WGS sequence"/>
</dbReference>
<accession>A0A9D4NYA0</accession>
<dbReference type="Pfam" id="PF14695">
    <property type="entry name" value="LINES_C"/>
    <property type="match status" value="1"/>
</dbReference>
<reference evidence="2" key="2">
    <citation type="journal article" date="2021" name="World Allergy Organ. J.">
        <title>Chromosome-level assembly of Dermatophagoides farinae genome and transcriptome reveals two novel allergens Der f 37 and Der f 39.</title>
        <authorList>
            <person name="Chen J."/>
            <person name="Cai Z."/>
            <person name="Fan D."/>
            <person name="Hu J."/>
            <person name="Hou Y."/>
            <person name="He Y."/>
            <person name="Zhang Z."/>
            <person name="Zhao Z."/>
            <person name="Gao P."/>
            <person name="Hu W."/>
            <person name="Sun J."/>
            <person name="Li J."/>
            <person name="Ji K."/>
        </authorList>
    </citation>
    <scope>NUCLEOTIDE SEQUENCE</scope>
    <source>
        <strain evidence="2">JKM2019</strain>
    </source>
</reference>
<gene>
    <name evidence="2" type="ORF">HUG17_4459</name>
</gene>
<proteinExistence type="predicted"/>
<feature type="domain" description="Protein Lines C-terminal" evidence="1">
    <location>
        <begin position="369"/>
        <end position="397"/>
    </location>
</feature>
<name>A0A9D4NYA0_DERFA</name>
<evidence type="ECO:0000259" key="1">
    <source>
        <dbReference type="Pfam" id="PF14695"/>
    </source>
</evidence>
<reference evidence="2" key="1">
    <citation type="submission" date="2020-06" db="EMBL/GenBank/DDBJ databases">
        <authorList>
            <person name="Ji K."/>
            <person name="Li J."/>
        </authorList>
    </citation>
    <scope>NUCLEOTIDE SEQUENCE</scope>
    <source>
        <strain evidence="2">JKM2019</strain>
        <tissue evidence="2">Whole body</tissue>
    </source>
</reference>
<organism evidence="2">
    <name type="scientific">Dermatophagoides farinae</name>
    <name type="common">American house dust mite</name>
    <dbReference type="NCBI Taxonomy" id="6954"/>
    <lineage>
        <taxon>Eukaryota</taxon>
        <taxon>Metazoa</taxon>
        <taxon>Ecdysozoa</taxon>
        <taxon>Arthropoda</taxon>
        <taxon>Chelicerata</taxon>
        <taxon>Arachnida</taxon>
        <taxon>Acari</taxon>
        <taxon>Acariformes</taxon>
        <taxon>Sarcoptiformes</taxon>
        <taxon>Astigmata</taxon>
        <taxon>Psoroptidia</taxon>
        <taxon>Analgoidea</taxon>
        <taxon>Pyroglyphidae</taxon>
        <taxon>Dermatophagoidinae</taxon>
        <taxon>Dermatophagoides</taxon>
    </lineage>
</organism>
<comment type="caution">
    <text evidence="2">The sequence shown here is derived from an EMBL/GenBank/DDBJ whole genome shotgun (WGS) entry which is preliminary data.</text>
</comment>
<sequence length="399" mass="47420">MSLVQQIEQHHHHYDCSNSIDELLSVFNQVNTSESIIFLQHWNTEILKEKLLLIKSLKEFEQIWIELLSATHITSIDDDDDDQFDRHAIILKILIPKLNNYPQSSLWKSFHYSNISAVDENQCLCNSLKCLKEIIFIIHQHDDGQISEFFDQQLESILESYHQHNVDRRCFAYELLKFSSFIVTINNIRIPCVINKLKNWIQSDFLLKNYLRFFSHARDFAGNILTGHQRSLPSDPEFNYDCPLIRCYILFIPTMKDSYRFLSHHLNQLKSRIENCDNNSKQNEKFPIKWLIEIFITEDSELFEMFHQILLLYSTTKNPTIVDDNENMLCTDQETASIVLRFLIAYLRILPYHCKNNSQPWFAPIVRFFHELGQRIQKLDEKNLFPYSPKPLLRLMNNI</sequence>
<dbReference type="InterPro" id="IPR029415">
    <property type="entry name" value="Lines_C"/>
</dbReference>
<evidence type="ECO:0000313" key="2">
    <source>
        <dbReference type="EMBL" id="KAH7641415.1"/>
    </source>
</evidence>
<dbReference type="EMBL" id="SDOV01000004">
    <property type="protein sequence ID" value="KAH7641415.1"/>
    <property type="molecule type" value="Genomic_DNA"/>
</dbReference>